<gene>
    <name evidence="1" type="ORF">ACH5RR_033752</name>
</gene>
<dbReference type="Proteomes" id="UP001630127">
    <property type="component" value="Unassembled WGS sequence"/>
</dbReference>
<accession>A0ABD2YA54</accession>
<keyword evidence="2" id="KW-1185">Reference proteome</keyword>
<dbReference type="AlphaFoldDB" id="A0ABD2YA54"/>
<reference evidence="1 2" key="1">
    <citation type="submission" date="2024-11" db="EMBL/GenBank/DDBJ databases">
        <title>A near-complete genome assembly of Cinchona calisaya.</title>
        <authorList>
            <person name="Lian D.C."/>
            <person name="Zhao X.W."/>
            <person name="Wei L."/>
        </authorList>
    </citation>
    <scope>NUCLEOTIDE SEQUENCE [LARGE SCALE GENOMIC DNA]</scope>
    <source>
        <tissue evidence="1">Nenye</tissue>
    </source>
</reference>
<protein>
    <submittedName>
        <fullName evidence="1">Uncharacterized protein</fullName>
    </submittedName>
</protein>
<comment type="caution">
    <text evidence="1">The sequence shown here is derived from an EMBL/GenBank/DDBJ whole genome shotgun (WGS) entry which is preliminary data.</text>
</comment>
<sequence>MHSGKDFADRYMEDIILGKLKRLGDDAEEPFVLEAVLPTGNSSDDPFVLGIPSFELDMPEPVIIELPKQLRGVGIIEINCIRLRKVHSGKDFADQYMEDIMLGKLKRMGDDAEEPFVLEAVLPAGNSSDDPFALGIPYFELDMPKLVIIELPKQLRGVGIIEISRIRLRKMHSGKDFVDRYMEDIMLRKLKRMGDDAEEPFVLEAVLPTANSSDDSFVLGVPSFERDMPELVIIELPKQLSVMDMIYVHILLHSRL</sequence>
<evidence type="ECO:0000313" key="2">
    <source>
        <dbReference type="Proteomes" id="UP001630127"/>
    </source>
</evidence>
<proteinExistence type="predicted"/>
<organism evidence="1 2">
    <name type="scientific">Cinchona calisaya</name>
    <dbReference type="NCBI Taxonomy" id="153742"/>
    <lineage>
        <taxon>Eukaryota</taxon>
        <taxon>Viridiplantae</taxon>
        <taxon>Streptophyta</taxon>
        <taxon>Embryophyta</taxon>
        <taxon>Tracheophyta</taxon>
        <taxon>Spermatophyta</taxon>
        <taxon>Magnoliopsida</taxon>
        <taxon>eudicotyledons</taxon>
        <taxon>Gunneridae</taxon>
        <taxon>Pentapetalae</taxon>
        <taxon>asterids</taxon>
        <taxon>lamiids</taxon>
        <taxon>Gentianales</taxon>
        <taxon>Rubiaceae</taxon>
        <taxon>Cinchonoideae</taxon>
        <taxon>Cinchoneae</taxon>
        <taxon>Cinchona</taxon>
    </lineage>
</organism>
<dbReference type="EMBL" id="JBJUIK010000014">
    <property type="protein sequence ID" value="KAL3503911.1"/>
    <property type="molecule type" value="Genomic_DNA"/>
</dbReference>
<name>A0ABD2YA54_9GENT</name>
<evidence type="ECO:0000313" key="1">
    <source>
        <dbReference type="EMBL" id="KAL3503911.1"/>
    </source>
</evidence>